<organism evidence="5">
    <name type="scientific">Elaeis guineensis var. tenera</name>
    <name type="common">Oil palm</name>
    <dbReference type="NCBI Taxonomy" id="51953"/>
    <lineage>
        <taxon>Eukaryota</taxon>
        <taxon>Viridiplantae</taxon>
        <taxon>Streptophyta</taxon>
        <taxon>Embryophyta</taxon>
        <taxon>Tracheophyta</taxon>
        <taxon>Spermatophyta</taxon>
        <taxon>Magnoliopsida</taxon>
        <taxon>Liliopsida</taxon>
        <taxon>Arecaceae</taxon>
        <taxon>Arecoideae</taxon>
        <taxon>Cocoseae</taxon>
        <taxon>Elaeidinae</taxon>
        <taxon>Elaeis</taxon>
    </lineage>
</organism>
<sequence>MARSGEGPNPVIVKSGNQSKKLSTQDKALIVHDSILLRKEKRHIEEESSAVKRNRHIVEDETLERALQLDTRHQRLLPPGTFTNLKELKISWCRGLSYLFLPSIEHELQRLERLELKDNEAMEELVAEENGVELEKGAFPPLKDLLLINLSKLTSFYRGASSNIS</sequence>
<dbReference type="InterPro" id="IPR057135">
    <property type="entry name" value="At4g27190-like_LRR"/>
</dbReference>
<protein>
    <submittedName>
        <fullName evidence="5">Uncharacterized protein LOC105052079</fullName>
    </submittedName>
</protein>
<proteinExistence type="predicted"/>
<evidence type="ECO:0000259" key="3">
    <source>
        <dbReference type="Pfam" id="PF23247"/>
    </source>
</evidence>
<dbReference type="Pfam" id="PF23247">
    <property type="entry name" value="LRR_RPS2"/>
    <property type="match status" value="1"/>
</dbReference>
<feature type="region of interest" description="Disordered" evidence="2">
    <location>
        <begin position="1"/>
        <end position="20"/>
    </location>
</feature>
<keyword evidence="1" id="KW-0175">Coiled coil</keyword>
<name>A0A6J0PAG8_ELAGV</name>
<dbReference type="Proteomes" id="UP000504607">
    <property type="component" value="Chromosome 1"/>
</dbReference>
<accession>A0A6J0PAG8</accession>
<gene>
    <name evidence="5 6" type="primary">LOC105052079</name>
</gene>
<evidence type="ECO:0000313" key="6">
    <source>
        <dbReference type="RefSeq" id="XP_019701976.1"/>
    </source>
</evidence>
<evidence type="ECO:0000256" key="1">
    <source>
        <dbReference type="SAM" id="Coils"/>
    </source>
</evidence>
<dbReference type="Gene3D" id="3.80.10.10">
    <property type="entry name" value="Ribonuclease Inhibitor"/>
    <property type="match status" value="1"/>
</dbReference>
<feature type="domain" description="Disease resistance protein At4g27190-like leucine-rich repeats" evidence="3">
    <location>
        <begin position="74"/>
        <end position="159"/>
    </location>
</feature>
<dbReference type="RefSeq" id="XP_019701960.1">
    <property type="nucleotide sequence ID" value="XM_019846401.2"/>
</dbReference>
<reference evidence="5" key="1">
    <citation type="submission" date="2022-04" db="UniProtKB">
        <authorList>
            <consortium name="RefSeq"/>
        </authorList>
    </citation>
    <scope>IDENTIFICATION</scope>
</reference>
<evidence type="ECO:0000313" key="4">
    <source>
        <dbReference type="Proteomes" id="UP000504607"/>
    </source>
</evidence>
<dbReference type="RefSeq" id="XP_019701976.1">
    <property type="nucleotide sequence ID" value="XM_019846417.2"/>
</dbReference>
<dbReference type="AlphaFoldDB" id="A0A6J0PAG8"/>
<evidence type="ECO:0000313" key="5">
    <source>
        <dbReference type="RefSeq" id="XP_019701960.1"/>
    </source>
</evidence>
<dbReference type="InterPro" id="IPR032675">
    <property type="entry name" value="LRR_dom_sf"/>
</dbReference>
<dbReference type="SUPFAM" id="SSF52047">
    <property type="entry name" value="RNI-like"/>
    <property type="match status" value="1"/>
</dbReference>
<feature type="coiled-coil region" evidence="1">
    <location>
        <begin position="104"/>
        <end position="131"/>
    </location>
</feature>
<keyword evidence="4" id="KW-1185">Reference proteome</keyword>
<evidence type="ECO:0000256" key="2">
    <source>
        <dbReference type="SAM" id="MobiDB-lite"/>
    </source>
</evidence>